<name>A0A1Q9HIX6_9VIBR</name>
<dbReference type="InterPro" id="IPR000847">
    <property type="entry name" value="LysR_HTH_N"/>
</dbReference>
<dbReference type="Pfam" id="PF00126">
    <property type="entry name" value="HTH_1"/>
    <property type="match status" value="1"/>
</dbReference>
<reference evidence="6 7" key="1">
    <citation type="submission" date="2016-09" db="EMBL/GenBank/DDBJ databases">
        <title>Genomic Taxonomy of the Vibrionaceae.</title>
        <authorList>
            <person name="Gonzalez-Castillo A."/>
            <person name="Gomez-Gil B."/>
            <person name="Enciso-Ibarra K."/>
        </authorList>
    </citation>
    <scope>NUCLEOTIDE SEQUENCE [LARGE SCALE GENOMIC DNA]</scope>
    <source>
        <strain evidence="6 7">CAIM 703</strain>
    </source>
</reference>
<gene>
    <name evidence="6" type="ORF">BIY22_04670</name>
</gene>
<evidence type="ECO:0000313" key="6">
    <source>
        <dbReference type="EMBL" id="OLQ90295.1"/>
    </source>
</evidence>
<accession>A0A1Q9HIX6</accession>
<dbReference type="EMBL" id="MJMJ01000012">
    <property type="protein sequence ID" value="OLQ90295.1"/>
    <property type="molecule type" value="Genomic_DNA"/>
</dbReference>
<keyword evidence="4" id="KW-0804">Transcription</keyword>
<evidence type="ECO:0000256" key="4">
    <source>
        <dbReference type="ARBA" id="ARBA00023163"/>
    </source>
</evidence>
<proteinExistence type="inferred from homology"/>
<dbReference type="OrthoDB" id="8885940at2"/>
<dbReference type="InterPro" id="IPR036388">
    <property type="entry name" value="WH-like_DNA-bd_sf"/>
</dbReference>
<comment type="caution">
    <text evidence="6">The sequence shown here is derived from an EMBL/GenBank/DDBJ whole genome shotgun (WGS) entry which is preliminary data.</text>
</comment>
<organism evidence="6 7">
    <name type="scientific">Vibrio panuliri</name>
    <dbReference type="NCBI Taxonomy" id="1381081"/>
    <lineage>
        <taxon>Bacteria</taxon>
        <taxon>Pseudomonadati</taxon>
        <taxon>Pseudomonadota</taxon>
        <taxon>Gammaproteobacteria</taxon>
        <taxon>Vibrionales</taxon>
        <taxon>Vibrionaceae</taxon>
        <taxon>Vibrio</taxon>
    </lineage>
</organism>
<dbReference type="AlphaFoldDB" id="A0A1Q9HIX6"/>
<dbReference type="RefSeq" id="WP_075707760.1">
    <property type="nucleotide sequence ID" value="NZ_MJMJ01000012.1"/>
</dbReference>
<dbReference type="Gene3D" id="3.40.190.290">
    <property type="match status" value="1"/>
</dbReference>
<dbReference type="GO" id="GO:0000976">
    <property type="term" value="F:transcription cis-regulatory region binding"/>
    <property type="evidence" value="ECO:0007669"/>
    <property type="project" value="TreeGrafter"/>
</dbReference>
<evidence type="ECO:0000256" key="3">
    <source>
        <dbReference type="ARBA" id="ARBA00023125"/>
    </source>
</evidence>
<dbReference type="GO" id="GO:0003700">
    <property type="term" value="F:DNA-binding transcription factor activity"/>
    <property type="evidence" value="ECO:0007669"/>
    <property type="project" value="InterPro"/>
</dbReference>
<dbReference type="InterPro" id="IPR036390">
    <property type="entry name" value="WH_DNA-bd_sf"/>
</dbReference>
<dbReference type="Gene3D" id="1.10.10.10">
    <property type="entry name" value="Winged helix-like DNA-binding domain superfamily/Winged helix DNA-binding domain"/>
    <property type="match status" value="1"/>
</dbReference>
<evidence type="ECO:0000259" key="5">
    <source>
        <dbReference type="PROSITE" id="PS50931"/>
    </source>
</evidence>
<dbReference type="PANTHER" id="PTHR30126:SF40">
    <property type="entry name" value="HTH-TYPE TRANSCRIPTIONAL REGULATOR GLTR"/>
    <property type="match status" value="1"/>
</dbReference>
<dbReference type="PROSITE" id="PS50931">
    <property type="entry name" value="HTH_LYSR"/>
    <property type="match status" value="1"/>
</dbReference>
<comment type="similarity">
    <text evidence="1">Belongs to the LysR transcriptional regulatory family.</text>
</comment>
<keyword evidence="2" id="KW-0805">Transcription regulation</keyword>
<evidence type="ECO:0000313" key="7">
    <source>
        <dbReference type="Proteomes" id="UP000186313"/>
    </source>
</evidence>
<evidence type="ECO:0000256" key="2">
    <source>
        <dbReference type="ARBA" id="ARBA00023015"/>
    </source>
</evidence>
<dbReference type="PANTHER" id="PTHR30126">
    <property type="entry name" value="HTH-TYPE TRANSCRIPTIONAL REGULATOR"/>
    <property type="match status" value="1"/>
</dbReference>
<dbReference type="SUPFAM" id="SSF46785">
    <property type="entry name" value="Winged helix' DNA-binding domain"/>
    <property type="match status" value="1"/>
</dbReference>
<protein>
    <submittedName>
        <fullName evidence="6">LysR family transcriptional regulator</fullName>
    </submittedName>
</protein>
<dbReference type="Proteomes" id="UP000186313">
    <property type="component" value="Unassembled WGS sequence"/>
</dbReference>
<dbReference type="InterPro" id="IPR005119">
    <property type="entry name" value="LysR_subst-bd"/>
</dbReference>
<dbReference type="SUPFAM" id="SSF53850">
    <property type="entry name" value="Periplasmic binding protein-like II"/>
    <property type="match status" value="1"/>
</dbReference>
<evidence type="ECO:0000256" key="1">
    <source>
        <dbReference type="ARBA" id="ARBA00009437"/>
    </source>
</evidence>
<dbReference type="STRING" id="1381081.BIY22_04670"/>
<dbReference type="CDD" id="cd05466">
    <property type="entry name" value="PBP2_LTTR_substrate"/>
    <property type="match status" value="1"/>
</dbReference>
<dbReference type="Pfam" id="PF03466">
    <property type="entry name" value="LysR_substrate"/>
    <property type="match status" value="1"/>
</dbReference>
<sequence>MSVNIDYLAAFVEVYEQGSFAKAASLSSCHASTYSRKISNLEDDLGFDLFVRHSRSLEPTQQANAIYNHAKGFLIEANLFGDKVKSVVDGHSGDTIIAIDVAVSELGVVAAIAKLIKAIPSLNVTIITGDTESTRQAIIDGTADMAFALTTYSLPAEVNSFRYQSFPFTRVATQEYLCQYDYIEGKPFTPSTTRNMTQIILNPLRNLGIESQVYSHHLIKVDSQKVALELVKCGVGWCNIPEMMATAELKSGELTQFHVEDDFALNWSIELMWPTEKVFDPVREKLITIIQ</sequence>
<keyword evidence="3" id="KW-0238">DNA-binding</keyword>
<feature type="domain" description="HTH lysR-type" evidence="5">
    <location>
        <begin position="3"/>
        <end position="60"/>
    </location>
</feature>